<dbReference type="Proteomes" id="UP000324222">
    <property type="component" value="Unassembled WGS sequence"/>
</dbReference>
<evidence type="ECO:0000313" key="2">
    <source>
        <dbReference type="EMBL" id="MPD01528.1"/>
    </source>
</evidence>
<protein>
    <submittedName>
        <fullName evidence="2">Uncharacterized protein</fullName>
    </submittedName>
</protein>
<accession>A0A5B7K8I8</accession>
<evidence type="ECO:0000313" key="3">
    <source>
        <dbReference type="Proteomes" id="UP000324222"/>
    </source>
</evidence>
<reference evidence="2 3" key="1">
    <citation type="submission" date="2019-05" db="EMBL/GenBank/DDBJ databases">
        <title>Another draft genome of Portunus trituberculatus and its Hox gene families provides insights of decapod evolution.</title>
        <authorList>
            <person name="Jeong J.-H."/>
            <person name="Song I."/>
            <person name="Kim S."/>
            <person name="Choi T."/>
            <person name="Kim D."/>
            <person name="Ryu S."/>
            <person name="Kim W."/>
        </authorList>
    </citation>
    <scope>NUCLEOTIDE SEQUENCE [LARGE SCALE GENOMIC DNA]</scope>
    <source>
        <tissue evidence="2">Muscle</tissue>
    </source>
</reference>
<keyword evidence="3" id="KW-1185">Reference proteome</keyword>
<evidence type="ECO:0000256" key="1">
    <source>
        <dbReference type="SAM" id="MobiDB-lite"/>
    </source>
</evidence>
<proteinExistence type="predicted"/>
<name>A0A5B7K8I8_PORTR</name>
<feature type="region of interest" description="Disordered" evidence="1">
    <location>
        <begin position="1"/>
        <end position="71"/>
    </location>
</feature>
<dbReference type="AlphaFoldDB" id="A0A5B7K8I8"/>
<dbReference type="EMBL" id="VSRR010127511">
    <property type="protein sequence ID" value="MPD01528.1"/>
    <property type="molecule type" value="Genomic_DNA"/>
</dbReference>
<comment type="caution">
    <text evidence="2">The sequence shown here is derived from an EMBL/GenBank/DDBJ whole genome shotgun (WGS) entry which is preliminary data.</text>
</comment>
<feature type="compositionally biased region" description="Gly residues" evidence="1">
    <location>
        <begin position="27"/>
        <end position="40"/>
    </location>
</feature>
<feature type="compositionally biased region" description="Polar residues" evidence="1">
    <location>
        <begin position="41"/>
        <end position="59"/>
    </location>
</feature>
<sequence>MWWMQDEGSTGRGRQAGTLSNRIKGTGYEGGGGGGGGGGESNTTDIELNSLPTNTTPHNSRCLMKTEDLSR</sequence>
<gene>
    <name evidence="2" type="ORF">E2C01_097060</name>
</gene>
<organism evidence="2 3">
    <name type="scientific">Portunus trituberculatus</name>
    <name type="common">Swimming crab</name>
    <name type="synonym">Neptunus trituberculatus</name>
    <dbReference type="NCBI Taxonomy" id="210409"/>
    <lineage>
        <taxon>Eukaryota</taxon>
        <taxon>Metazoa</taxon>
        <taxon>Ecdysozoa</taxon>
        <taxon>Arthropoda</taxon>
        <taxon>Crustacea</taxon>
        <taxon>Multicrustacea</taxon>
        <taxon>Malacostraca</taxon>
        <taxon>Eumalacostraca</taxon>
        <taxon>Eucarida</taxon>
        <taxon>Decapoda</taxon>
        <taxon>Pleocyemata</taxon>
        <taxon>Brachyura</taxon>
        <taxon>Eubrachyura</taxon>
        <taxon>Portunoidea</taxon>
        <taxon>Portunidae</taxon>
        <taxon>Portuninae</taxon>
        <taxon>Portunus</taxon>
    </lineage>
</organism>